<comment type="caution">
    <text evidence="1">The sequence shown here is derived from an EMBL/GenBank/DDBJ whole genome shotgun (WGS) entry which is preliminary data.</text>
</comment>
<evidence type="ECO:0000313" key="2">
    <source>
        <dbReference type="Proteomes" id="UP001223079"/>
    </source>
</evidence>
<dbReference type="Pfam" id="PF13122">
    <property type="entry name" value="DUF3977"/>
    <property type="match status" value="1"/>
</dbReference>
<protein>
    <submittedName>
        <fullName evidence="1">Uncharacterized protein</fullName>
    </submittedName>
</protein>
<accession>A0ABT9YNL8</accession>
<dbReference type="RefSeq" id="WP_307120828.1">
    <property type="nucleotide sequence ID" value="NZ_JAUSTM010000001.1"/>
</dbReference>
<evidence type="ECO:0000313" key="1">
    <source>
        <dbReference type="EMBL" id="MDQ0221590.1"/>
    </source>
</evidence>
<dbReference type="EMBL" id="JAUSTM010000001">
    <property type="protein sequence ID" value="MDQ0221590.1"/>
    <property type="molecule type" value="Genomic_DNA"/>
</dbReference>
<sequence length="54" mass="6468">MKRNIEIGFGNRYFVRTEFERPDGTEYEVKGFRLDSVPIRLFTRLVRSDSLCPR</sequence>
<dbReference type="InterPro" id="IPR025009">
    <property type="entry name" value="DUF3977"/>
</dbReference>
<reference evidence="1 2" key="1">
    <citation type="submission" date="2023-07" db="EMBL/GenBank/DDBJ databases">
        <title>Genomic Encyclopedia of Type Strains, Phase IV (KMG-IV): sequencing the most valuable type-strain genomes for metagenomic binning, comparative biology and taxonomic classification.</title>
        <authorList>
            <person name="Goeker M."/>
        </authorList>
    </citation>
    <scope>NUCLEOTIDE SEQUENCE [LARGE SCALE GENOMIC DNA]</scope>
    <source>
        <strain evidence="1 2">DSM 105143</strain>
    </source>
</reference>
<name>A0ABT9YNL8_9STRE</name>
<keyword evidence="2" id="KW-1185">Reference proteome</keyword>
<gene>
    <name evidence="1" type="ORF">J2S23_000121</name>
</gene>
<organism evidence="1 2">
    <name type="scientific">Streptococcus moroccensis</name>
    <dbReference type="NCBI Taxonomy" id="1451356"/>
    <lineage>
        <taxon>Bacteria</taxon>
        <taxon>Bacillati</taxon>
        <taxon>Bacillota</taxon>
        <taxon>Bacilli</taxon>
        <taxon>Lactobacillales</taxon>
        <taxon>Streptococcaceae</taxon>
        <taxon>Streptococcus</taxon>
    </lineage>
</organism>
<proteinExistence type="predicted"/>
<dbReference type="Proteomes" id="UP001223079">
    <property type="component" value="Unassembled WGS sequence"/>
</dbReference>